<dbReference type="SUPFAM" id="SSF54236">
    <property type="entry name" value="Ubiquitin-like"/>
    <property type="match status" value="1"/>
</dbReference>
<dbReference type="Pfam" id="PF22782">
    <property type="entry name" value="SDE2"/>
    <property type="match status" value="1"/>
</dbReference>
<evidence type="ECO:0000256" key="10">
    <source>
        <dbReference type="SAM" id="MobiDB-lite"/>
    </source>
</evidence>
<dbReference type="AlphaFoldDB" id="A0AAE1MMG1"/>
<dbReference type="Gene3D" id="3.10.20.90">
    <property type="entry name" value="Phosphatidylinositol 3-kinase Catalytic Subunit, Chain A, domain 1"/>
    <property type="match status" value="1"/>
</dbReference>
<keyword evidence="5" id="KW-0507">mRNA processing</keyword>
<feature type="compositionally biased region" description="Polar residues" evidence="10">
    <location>
        <begin position="365"/>
        <end position="375"/>
    </location>
</feature>
<dbReference type="Pfam" id="PF13297">
    <property type="entry name" value="SDE2_2C"/>
    <property type="match status" value="1"/>
</dbReference>
<dbReference type="PANTHER" id="PTHR12786">
    <property type="entry name" value="SPLICING FACTOR SF3A-RELATED"/>
    <property type="match status" value="1"/>
</dbReference>
<dbReference type="Proteomes" id="UP001293593">
    <property type="component" value="Unassembled WGS sequence"/>
</dbReference>
<dbReference type="InterPro" id="IPR025086">
    <property type="entry name" value="SDE2/SF3A3_SAP"/>
</dbReference>
<comment type="caution">
    <text evidence="13">The sequence shown here is derived from an EMBL/GenBank/DDBJ whole genome shotgun (WGS) entry which is preliminary data.</text>
</comment>
<keyword evidence="4" id="KW-0963">Cytoplasm</keyword>
<evidence type="ECO:0000256" key="5">
    <source>
        <dbReference type="ARBA" id="ARBA00022664"/>
    </source>
</evidence>
<sequence length="474" mass="51400">MEDHIATNKVYNLFVKLLDGKTLTLKFPSPTLHANSVKDRIFDITRIPAQYQRLVTGVQDLNGNESVISCSPEGGDVFPTVHLLLRLAGGKGGFGSLLRGAATKAGQKKTNNFDACRDMSGRRLRHVNAEKRLEEWKAEEAERKLEKIAEEFLKKQAKKGKKGVGDGEAHKYVAKYREESERCAAEVAESVKEALMSINGKRKVSNFKKDGADAKKMKIWMGKRKLNESDSDDSDEDGSEDEAENEKSTVLNNENDSDSNKAGGSSGSVTGGKQDGDSSVAGSSESCSEEEKETVLEGKMDSSNCLNIESLQNTMGKSVEPVTCDNMGNGVTNPVLESAALGIDAEEEDGKKDSSEADKLDSAAAQATNLISSQHVVDASKSNDIETDGLHEDKASSHEETHSSASAQEIDEPLNFEAFNSAAELEVLGLERLKSELQERGLKCGGTLQERAARLFLLKSTPLDKLPKKLLAKK</sequence>
<evidence type="ECO:0000256" key="2">
    <source>
        <dbReference type="ARBA" id="ARBA00004496"/>
    </source>
</evidence>
<feature type="coiled-coil region" evidence="9">
    <location>
        <begin position="124"/>
        <end position="158"/>
    </location>
</feature>
<dbReference type="GO" id="GO:0006397">
    <property type="term" value="P:mRNA processing"/>
    <property type="evidence" value="ECO:0007669"/>
    <property type="project" value="UniProtKB-KW"/>
</dbReference>
<feature type="compositionally biased region" description="Basic and acidic residues" evidence="10">
    <location>
        <begin position="381"/>
        <end position="402"/>
    </location>
</feature>
<evidence type="ECO:0000256" key="6">
    <source>
        <dbReference type="ARBA" id="ARBA00023187"/>
    </source>
</evidence>
<comment type="subcellular location">
    <subcellularLocation>
        <location evidence="2">Cytoplasm</location>
    </subcellularLocation>
    <subcellularLocation>
        <location evidence="1">Nucleus</location>
    </subcellularLocation>
</comment>
<evidence type="ECO:0000256" key="9">
    <source>
        <dbReference type="SAM" id="Coils"/>
    </source>
</evidence>
<dbReference type="PANTHER" id="PTHR12786:SF1">
    <property type="entry name" value="SPLICING REGULATOR SDE2"/>
    <property type="match status" value="1"/>
</dbReference>
<dbReference type="InterPro" id="IPR051421">
    <property type="entry name" value="RNA_Proc_DNA_Dmg_Regulator"/>
</dbReference>
<evidence type="ECO:0000259" key="11">
    <source>
        <dbReference type="Pfam" id="PF13297"/>
    </source>
</evidence>
<feature type="region of interest" description="Disordered" evidence="10">
    <location>
        <begin position="338"/>
        <end position="411"/>
    </location>
</feature>
<evidence type="ECO:0000259" key="12">
    <source>
        <dbReference type="Pfam" id="PF22782"/>
    </source>
</evidence>
<feature type="region of interest" description="Disordered" evidence="10">
    <location>
        <begin position="223"/>
        <end position="303"/>
    </location>
</feature>
<feature type="compositionally biased region" description="Basic and acidic residues" evidence="10">
    <location>
        <begin position="349"/>
        <end position="361"/>
    </location>
</feature>
<feature type="domain" description="SDE2-like" evidence="12">
    <location>
        <begin position="89"/>
        <end position="192"/>
    </location>
</feature>
<dbReference type="GO" id="GO:0005634">
    <property type="term" value="C:nucleus"/>
    <property type="evidence" value="ECO:0007669"/>
    <property type="project" value="UniProtKB-SubCell"/>
</dbReference>
<keyword evidence="14" id="KW-1185">Reference proteome</keyword>
<comment type="similarity">
    <text evidence="3">Belongs to the SDE2 family.</text>
</comment>
<evidence type="ECO:0000313" key="14">
    <source>
        <dbReference type="Proteomes" id="UP001293593"/>
    </source>
</evidence>
<keyword evidence="8" id="KW-0131">Cell cycle</keyword>
<feature type="compositionally biased region" description="Acidic residues" evidence="10">
    <location>
        <begin position="229"/>
        <end position="244"/>
    </location>
</feature>
<dbReference type="GO" id="GO:0008380">
    <property type="term" value="P:RNA splicing"/>
    <property type="evidence" value="ECO:0007669"/>
    <property type="project" value="UniProtKB-KW"/>
</dbReference>
<evidence type="ECO:0000256" key="4">
    <source>
        <dbReference type="ARBA" id="ARBA00022490"/>
    </source>
</evidence>
<protein>
    <submittedName>
        <fullName evidence="13">Uncharacterized protein</fullName>
    </submittedName>
</protein>
<gene>
    <name evidence="13" type="ORF">QN277_023842</name>
</gene>
<evidence type="ECO:0000256" key="1">
    <source>
        <dbReference type="ARBA" id="ARBA00004123"/>
    </source>
</evidence>
<reference evidence="13" key="1">
    <citation type="submission" date="2023-10" db="EMBL/GenBank/DDBJ databases">
        <title>Chromosome-level genome of the transformable northern wattle, Acacia crassicarpa.</title>
        <authorList>
            <person name="Massaro I."/>
            <person name="Sinha N.R."/>
            <person name="Poethig S."/>
            <person name="Leichty A.R."/>
        </authorList>
    </citation>
    <scope>NUCLEOTIDE SEQUENCE</scope>
    <source>
        <strain evidence="13">Acra3RX</strain>
        <tissue evidence="13">Leaf</tissue>
    </source>
</reference>
<evidence type="ECO:0000256" key="8">
    <source>
        <dbReference type="ARBA" id="ARBA00023306"/>
    </source>
</evidence>
<evidence type="ECO:0000256" key="3">
    <source>
        <dbReference type="ARBA" id="ARBA00008726"/>
    </source>
</evidence>
<keyword evidence="6" id="KW-0508">mRNA splicing</keyword>
<evidence type="ECO:0000313" key="13">
    <source>
        <dbReference type="EMBL" id="KAK4266993.1"/>
    </source>
</evidence>
<evidence type="ECO:0000256" key="7">
    <source>
        <dbReference type="ARBA" id="ARBA00023242"/>
    </source>
</evidence>
<keyword evidence="7" id="KW-0539">Nucleus</keyword>
<organism evidence="13 14">
    <name type="scientific">Acacia crassicarpa</name>
    <name type="common">northern wattle</name>
    <dbReference type="NCBI Taxonomy" id="499986"/>
    <lineage>
        <taxon>Eukaryota</taxon>
        <taxon>Viridiplantae</taxon>
        <taxon>Streptophyta</taxon>
        <taxon>Embryophyta</taxon>
        <taxon>Tracheophyta</taxon>
        <taxon>Spermatophyta</taxon>
        <taxon>Magnoliopsida</taxon>
        <taxon>eudicotyledons</taxon>
        <taxon>Gunneridae</taxon>
        <taxon>Pentapetalae</taxon>
        <taxon>rosids</taxon>
        <taxon>fabids</taxon>
        <taxon>Fabales</taxon>
        <taxon>Fabaceae</taxon>
        <taxon>Caesalpinioideae</taxon>
        <taxon>mimosoid clade</taxon>
        <taxon>Acacieae</taxon>
        <taxon>Acacia</taxon>
    </lineage>
</organism>
<proteinExistence type="inferred from homology"/>
<dbReference type="EMBL" id="JAWXYG010000007">
    <property type="protein sequence ID" value="KAK4266993.1"/>
    <property type="molecule type" value="Genomic_DNA"/>
</dbReference>
<feature type="domain" description="SDE2/SF3A3 SAP" evidence="11">
    <location>
        <begin position="399"/>
        <end position="473"/>
    </location>
</feature>
<dbReference type="GO" id="GO:0005737">
    <property type="term" value="C:cytoplasm"/>
    <property type="evidence" value="ECO:0007669"/>
    <property type="project" value="UniProtKB-SubCell"/>
</dbReference>
<dbReference type="InterPro" id="IPR029071">
    <property type="entry name" value="Ubiquitin-like_domsf"/>
</dbReference>
<name>A0AAE1MMG1_9FABA</name>
<dbReference type="InterPro" id="IPR053822">
    <property type="entry name" value="SDE2-like_dom"/>
</dbReference>
<accession>A0AAE1MMG1</accession>
<keyword evidence="9" id="KW-0175">Coiled coil</keyword>